<keyword evidence="1" id="KW-1133">Transmembrane helix</keyword>
<organism evidence="2 3">
    <name type="scientific">Thalassobacter stenotrophicus</name>
    <dbReference type="NCBI Taxonomy" id="266809"/>
    <lineage>
        <taxon>Bacteria</taxon>
        <taxon>Pseudomonadati</taxon>
        <taxon>Pseudomonadota</taxon>
        <taxon>Alphaproteobacteria</taxon>
        <taxon>Rhodobacterales</taxon>
        <taxon>Roseobacteraceae</taxon>
        <taxon>Thalassobacter</taxon>
    </lineage>
</organism>
<evidence type="ECO:0000313" key="3">
    <source>
        <dbReference type="Proteomes" id="UP000051298"/>
    </source>
</evidence>
<name>A0A0P1FG76_9RHOB</name>
<protein>
    <submittedName>
        <fullName evidence="2">Uncharacterized protein</fullName>
    </submittedName>
</protein>
<sequence>MATVTPDLSSIFIVLAFLGALIAVRQIIVAKAGTIKAKLGTSEREIVLLDAYKLERSLQVSLLNIGGSRVAVLHGARGQAAMIKLEDGASVDLNTLKGEHADAP</sequence>
<reference evidence="2 3" key="1">
    <citation type="submission" date="2015-09" db="EMBL/GenBank/DDBJ databases">
        <authorList>
            <consortium name="Swine Surveillance"/>
        </authorList>
    </citation>
    <scope>NUCLEOTIDE SEQUENCE [LARGE SCALE GENOMIC DNA]</scope>
    <source>
        <strain evidence="2 3">CECT 5294</strain>
    </source>
</reference>
<dbReference type="eggNOG" id="ENOG5033FZB">
    <property type="taxonomic scope" value="Bacteria"/>
</dbReference>
<dbReference type="RefSeq" id="WP_058123012.1">
    <property type="nucleotide sequence ID" value="NZ_CYRX01000011.1"/>
</dbReference>
<dbReference type="Proteomes" id="UP000051298">
    <property type="component" value="Unassembled WGS sequence"/>
</dbReference>
<accession>A0A0P1FG76</accession>
<evidence type="ECO:0000256" key="1">
    <source>
        <dbReference type="SAM" id="Phobius"/>
    </source>
</evidence>
<keyword evidence="1" id="KW-0472">Membrane</keyword>
<evidence type="ECO:0000313" key="2">
    <source>
        <dbReference type="EMBL" id="CUH59933.1"/>
    </source>
</evidence>
<dbReference type="AlphaFoldDB" id="A0A0P1FG76"/>
<keyword evidence="1" id="KW-0812">Transmembrane</keyword>
<dbReference type="STRING" id="266809.PM03_09635"/>
<feature type="transmembrane region" description="Helical" evidence="1">
    <location>
        <begin position="12"/>
        <end position="30"/>
    </location>
</feature>
<proteinExistence type="predicted"/>
<dbReference type="EMBL" id="CYRX01000011">
    <property type="protein sequence ID" value="CUH59933.1"/>
    <property type="molecule type" value="Genomic_DNA"/>
</dbReference>
<gene>
    <name evidence="2" type="ORF">THS5294_01222</name>
</gene>